<dbReference type="AlphaFoldDB" id="A0A1V4HZQ4"/>
<sequence length="90" mass="10221">MNRLQMFVEHSVTGGYRSKRAAYAFDPENLPPPGENLEWKAVSSFNAADEIMRDSGLKDIFILAVDKGCAIVEERVELALNFENSRQRCR</sequence>
<organism evidence="1 2">
    <name type="scientific">Nitrobacter vulgaris</name>
    <dbReference type="NCBI Taxonomy" id="29421"/>
    <lineage>
        <taxon>Bacteria</taxon>
        <taxon>Pseudomonadati</taxon>
        <taxon>Pseudomonadota</taxon>
        <taxon>Alphaproteobacteria</taxon>
        <taxon>Hyphomicrobiales</taxon>
        <taxon>Nitrobacteraceae</taxon>
        <taxon>Nitrobacter</taxon>
    </lineage>
</organism>
<protein>
    <submittedName>
        <fullName evidence="1">Uncharacterized protein</fullName>
    </submittedName>
</protein>
<reference evidence="1 2" key="1">
    <citation type="submission" date="2017-02" db="EMBL/GenBank/DDBJ databases">
        <title>Genome sequence of the nitrite-oxidizing bacterium Nitrobacter vulgaris strain Ab1.</title>
        <authorList>
            <person name="Mellbye B.L."/>
            <person name="Davis E.W."/>
            <person name="Spieck E."/>
            <person name="Chang J.H."/>
            <person name="Bottomley P.J."/>
            <person name="Sayavedra-Soto L.A."/>
        </authorList>
    </citation>
    <scope>NUCLEOTIDE SEQUENCE [LARGE SCALE GENOMIC DNA]</scope>
    <source>
        <strain evidence="1 2">Ab1</strain>
    </source>
</reference>
<gene>
    <name evidence="1" type="ORF">B2M20_07315</name>
</gene>
<proteinExistence type="predicted"/>
<dbReference type="OrthoDB" id="8247916at2"/>
<evidence type="ECO:0000313" key="2">
    <source>
        <dbReference type="Proteomes" id="UP000189940"/>
    </source>
</evidence>
<evidence type="ECO:0000313" key="1">
    <source>
        <dbReference type="EMBL" id="OPH83456.1"/>
    </source>
</evidence>
<name>A0A1V4HZQ4_NITVU</name>
<dbReference type="RefSeq" id="WP_079446408.1">
    <property type="nucleotide sequence ID" value="NZ_MWPQ01000031.1"/>
</dbReference>
<dbReference type="Proteomes" id="UP000189940">
    <property type="component" value="Unassembled WGS sequence"/>
</dbReference>
<comment type="caution">
    <text evidence="1">The sequence shown here is derived from an EMBL/GenBank/DDBJ whole genome shotgun (WGS) entry which is preliminary data.</text>
</comment>
<accession>A0A1V4HZQ4</accession>
<dbReference type="EMBL" id="MWPQ01000031">
    <property type="protein sequence ID" value="OPH83456.1"/>
    <property type="molecule type" value="Genomic_DNA"/>
</dbReference>
<keyword evidence="2" id="KW-1185">Reference proteome</keyword>